<name>A0A4Z2IMG8_9TELE</name>
<keyword evidence="3" id="KW-1185">Reference proteome</keyword>
<reference evidence="2 3" key="1">
    <citation type="submission" date="2019-03" db="EMBL/GenBank/DDBJ databases">
        <title>First draft genome of Liparis tanakae, snailfish: a comprehensive survey of snailfish specific genes.</title>
        <authorList>
            <person name="Kim W."/>
            <person name="Song I."/>
            <person name="Jeong J.-H."/>
            <person name="Kim D."/>
            <person name="Kim S."/>
            <person name="Ryu S."/>
            <person name="Song J.Y."/>
            <person name="Lee S.K."/>
        </authorList>
    </citation>
    <scope>NUCLEOTIDE SEQUENCE [LARGE SCALE GENOMIC DNA]</scope>
    <source>
        <tissue evidence="2">Muscle</tissue>
    </source>
</reference>
<evidence type="ECO:0000313" key="2">
    <source>
        <dbReference type="EMBL" id="TNN78343.1"/>
    </source>
</evidence>
<dbReference type="EMBL" id="SRLO01000074">
    <property type="protein sequence ID" value="TNN78343.1"/>
    <property type="molecule type" value="Genomic_DNA"/>
</dbReference>
<keyword evidence="1" id="KW-0472">Membrane</keyword>
<keyword evidence="1" id="KW-0812">Transmembrane</keyword>
<evidence type="ECO:0000256" key="1">
    <source>
        <dbReference type="SAM" id="Phobius"/>
    </source>
</evidence>
<dbReference type="AlphaFoldDB" id="A0A4Z2IMG8"/>
<accession>A0A4Z2IMG8</accession>
<proteinExistence type="predicted"/>
<gene>
    <name evidence="2" type="ORF">EYF80_011327</name>
</gene>
<organism evidence="2 3">
    <name type="scientific">Liparis tanakae</name>
    <name type="common">Tanaka's snailfish</name>
    <dbReference type="NCBI Taxonomy" id="230148"/>
    <lineage>
        <taxon>Eukaryota</taxon>
        <taxon>Metazoa</taxon>
        <taxon>Chordata</taxon>
        <taxon>Craniata</taxon>
        <taxon>Vertebrata</taxon>
        <taxon>Euteleostomi</taxon>
        <taxon>Actinopterygii</taxon>
        <taxon>Neopterygii</taxon>
        <taxon>Teleostei</taxon>
        <taxon>Neoteleostei</taxon>
        <taxon>Acanthomorphata</taxon>
        <taxon>Eupercaria</taxon>
        <taxon>Perciformes</taxon>
        <taxon>Cottioidei</taxon>
        <taxon>Cottales</taxon>
        <taxon>Liparidae</taxon>
        <taxon>Liparis</taxon>
    </lineage>
</organism>
<comment type="caution">
    <text evidence="2">The sequence shown here is derived from an EMBL/GenBank/DDBJ whole genome shotgun (WGS) entry which is preliminary data.</text>
</comment>
<feature type="transmembrane region" description="Helical" evidence="1">
    <location>
        <begin position="114"/>
        <end position="136"/>
    </location>
</feature>
<protein>
    <submittedName>
        <fullName evidence="2">Uncharacterized protein</fullName>
    </submittedName>
</protein>
<evidence type="ECO:0000313" key="3">
    <source>
        <dbReference type="Proteomes" id="UP000314294"/>
    </source>
</evidence>
<keyword evidence="1" id="KW-1133">Transmembrane helix</keyword>
<sequence length="163" mass="18630">MLRRCLFIVQGGINRRAVQEPGSHAANVQCTQLGLLTPLALHIRDAFLLVLRRSSYHRRVDGGRDNLGGHAGLRGLGARGCISGGFTRPLRWEISFICWDGLTLWFEYFPGGLVSFQLILFCLRLTGLLLPTLLFFSRLFWRLKFTHMPVTHIRFHLNFLPQI</sequence>
<dbReference type="Proteomes" id="UP000314294">
    <property type="component" value="Unassembled WGS sequence"/>
</dbReference>